<dbReference type="GO" id="GO:0046872">
    <property type="term" value="F:metal ion binding"/>
    <property type="evidence" value="ECO:0007669"/>
    <property type="project" value="InterPro"/>
</dbReference>
<organism evidence="7 8">
    <name type="scientific">Phaeobacter italicus</name>
    <dbReference type="NCBI Taxonomy" id="481446"/>
    <lineage>
        <taxon>Bacteria</taxon>
        <taxon>Pseudomonadati</taxon>
        <taxon>Pseudomonadota</taxon>
        <taxon>Alphaproteobacteria</taxon>
        <taxon>Rhodobacterales</taxon>
        <taxon>Roseobacteraceae</taxon>
        <taxon>Phaeobacter</taxon>
    </lineage>
</organism>
<feature type="domain" description="5'-Nucleotidase C-terminal" evidence="6">
    <location>
        <begin position="396"/>
        <end position="535"/>
    </location>
</feature>
<dbReference type="InterPro" id="IPR008334">
    <property type="entry name" value="5'-Nucleotdase_C"/>
</dbReference>
<comment type="similarity">
    <text evidence="1 3">Belongs to the 5'-nucleotidase family.</text>
</comment>
<dbReference type="PANTHER" id="PTHR11575">
    <property type="entry name" value="5'-NUCLEOTIDASE-RELATED"/>
    <property type="match status" value="1"/>
</dbReference>
<keyword evidence="3" id="KW-0547">Nucleotide-binding</keyword>
<dbReference type="GO" id="GO:0016788">
    <property type="term" value="F:hydrolase activity, acting on ester bonds"/>
    <property type="evidence" value="ECO:0007669"/>
    <property type="project" value="InterPro"/>
</dbReference>
<dbReference type="EMBL" id="CVRL01000046">
    <property type="protein sequence ID" value="CRL12893.1"/>
    <property type="molecule type" value="Genomic_DNA"/>
</dbReference>
<dbReference type="InterPro" id="IPR006146">
    <property type="entry name" value="5'-Nucleotdase_CS"/>
</dbReference>
<dbReference type="InterPro" id="IPR036907">
    <property type="entry name" value="5'-Nucleotdase_C_sf"/>
</dbReference>
<evidence type="ECO:0000313" key="8">
    <source>
        <dbReference type="Proteomes" id="UP000043764"/>
    </source>
</evidence>
<evidence type="ECO:0000256" key="4">
    <source>
        <dbReference type="SAM" id="MobiDB-lite"/>
    </source>
</evidence>
<dbReference type="AlphaFoldDB" id="A0A0H5D847"/>
<evidence type="ECO:0000313" key="7">
    <source>
        <dbReference type="EMBL" id="CRL12893.1"/>
    </source>
</evidence>
<dbReference type="STRING" id="481446.NIT7645_02120"/>
<evidence type="ECO:0000259" key="6">
    <source>
        <dbReference type="Pfam" id="PF02872"/>
    </source>
</evidence>
<dbReference type="PANTHER" id="PTHR11575:SF6">
    <property type="entry name" value="2',3'-CYCLIC-NUCLEOTIDE 2'-PHOSPHODIESTERASE_3'-NUCLEOTIDASE"/>
    <property type="match status" value="1"/>
</dbReference>
<name>A0A0H5D847_9RHOB</name>
<dbReference type="Gene3D" id="3.60.21.10">
    <property type="match status" value="1"/>
</dbReference>
<dbReference type="InterPro" id="IPR004843">
    <property type="entry name" value="Calcineurin-like_PHP"/>
</dbReference>
<dbReference type="GO" id="GO:0030288">
    <property type="term" value="C:outer membrane-bounded periplasmic space"/>
    <property type="evidence" value="ECO:0007669"/>
    <property type="project" value="TreeGrafter"/>
</dbReference>
<dbReference type="SUPFAM" id="SSF55816">
    <property type="entry name" value="5'-nucleotidase (syn. UDP-sugar hydrolase), C-terminal domain"/>
    <property type="match status" value="1"/>
</dbReference>
<dbReference type="InterPro" id="IPR006179">
    <property type="entry name" value="5_nucleotidase/apyrase"/>
</dbReference>
<proteinExistence type="inferred from homology"/>
<gene>
    <name evidence="7" type="primary">yfkN_4</name>
    <name evidence="7" type="ORF">NIT7321_03776</name>
</gene>
<dbReference type="RefSeq" id="WP_050674399.1">
    <property type="nucleotide sequence ID" value="NZ_CVRL01000046.1"/>
</dbReference>
<dbReference type="PROSITE" id="PS00785">
    <property type="entry name" value="5_NUCLEOTIDASE_1"/>
    <property type="match status" value="1"/>
</dbReference>
<sequence>MTGSEQTDDHEVGCLRILATTDLHANLLSYDYYSDRPDPTVGLSRVASLIDQARAEAEKTRASTVLVDNGDSLFGTPLAELPTRIGDPTQAAVPLAFDLLGYDAIGLGNHDFDFGIDVLSQTVAQMDCSVICSNVRALDPELSLPFSTTTIIHRDLHLGTSTRPIRLGLLSVLPPHTMKWGAYQLRDKVEIDQMVTSAQRTAASLRDAGCDLVIALAHTGLGPHDGEDDAENALKPLSMLTELDAIVAGHTHLTLPDGRHTFAKPVVMPGAHGSHLGIIDLFLTHSAQDGWQITDHSVDLKPIIKRGPDGTVQPQSPEQQTLTEALAPQHERTRRRMAQPVGGTAQSLHSFFSFVAEDRALSLAAWAQAAAVRPLLQNTVAANLPLLSACAPGKFGARSGPSNYTDVPEGPMYMRHVVDIQPFPNELRAVVVDGAQLRDWLEMSAGLFNTIRPGKGDQPLIDEDRAGHNFDVIFGLEYDIDVSAPPRFSSNGTLCDPQSSRIRNLCWQGAQVRDSQHFAIAVNSFRIGGGGNFAVPQNATRLPLPSVRVRDAICDYVAGRLPRDPLEDAPYPWRLRQMPQTQVDIFTGPDARAHLHELDPATHRVAGLTPDGFLKVVVSL</sequence>
<dbReference type="Gene3D" id="3.90.780.10">
    <property type="entry name" value="5'-Nucleotidase, C-terminal domain"/>
    <property type="match status" value="1"/>
</dbReference>
<evidence type="ECO:0000259" key="5">
    <source>
        <dbReference type="Pfam" id="PF00149"/>
    </source>
</evidence>
<dbReference type="Proteomes" id="UP000043764">
    <property type="component" value="Unassembled WGS sequence"/>
</dbReference>
<evidence type="ECO:0000256" key="2">
    <source>
        <dbReference type="ARBA" id="ARBA00022729"/>
    </source>
</evidence>
<feature type="compositionally biased region" description="Polar residues" evidence="4">
    <location>
        <begin position="312"/>
        <end position="323"/>
    </location>
</feature>
<dbReference type="GO" id="GO:0009166">
    <property type="term" value="P:nucleotide catabolic process"/>
    <property type="evidence" value="ECO:0007669"/>
    <property type="project" value="InterPro"/>
</dbReference>
<reference evidence="8" key="1">
    <citation type="submission" date="2015-05" db="EMBL/GenBank/DDBJ databases">
        <authorList>
            <person name="Rodrigo-Torres Lidia"/>
            <person name="Arahal R.David."/>
        </authorList>
    </citation>
    <scope>NUCLEOTIDE SEQUENCE [LARGE SCALE GENOMIC DNA]</scope>
    <source>
        <strain evidence="8">CECT 7321</strain>
    </source>
</reference>
<keyword evidence="2" id="KW-0732">Signal</keyword>
<feature type="region of interest" description="Disordered" evidence="4">
    <location>
        <begin position="305"/>
        <end position="336"/>
    </location>
</feature>
<dbReference type="PRINTS" id="PR01607">
    <property type="entry name" value="APYRASEFAMLY"/>
</dbReference>
<accession>A0A0H5D847</accession>
<feature type="domain" description="Calcineurin-like phosphoesterase" evidence="5">
    <location>
        <begin position="15"/>
        <end position="252"/>
    </location>
</feature>
<evidence type="ECO:0000256" key="1">
    <source>
        <dbReference type="ARBA" id="ARBA00006654"/>
    </source>
</evidence>
<evidence type="ECO:0000256" key="3">
    <source>
        <dbReference type="RuleBase" id="RU362119"/>
    </source>
</evidence>
<dbReference type="Pfam" id="PF02872">
    <property type="entry name" value="5_nucleotid_C"/>
    <property type="match status" value="1"/>
</dbReference>
<protein>
    <submittedName>
        <fullName evidence="7">Trifunctional nucleotide phosphoesterase protein YfkN</fullName>
    </submittedName>
</protein>
<dbReference type="GO" id="GO:0000166">
    <property type="term" value="F:nucleotide binding"/>
    <property type="evidence" value="ECO:0007669"/>
    <property type="project" value="UniProtKB-KW"/>
</dbReference>
<keyword evidence="3" id="KW-0378">Hydrolase</keyword>
<dbReference type="Pfam" id="PF00149">
    <property type="entry name" value="Metallophos"/>
    <property type="match status" value="1"/>
</dbReference>
<dbReference type="InterPro" id="IPR029052">
    <property type="entry name" value="Metallo-depent_PP-like"/>
</dbReference>
<dbReference type="SUPFAM" id="SSF56300">
    <property type="entry name" value="Metallo-dependent phosphatases"/>
    <property type="match status" value="1"/>
</dbReference>
<keyword evidence="8" id="KW-1185">Reference proteome</keyword>